<proteinExistence type="predicted"/>
<evidence type="ECO:0000313" key="3">
    <source>
        <dbReference type="Proteomes" id="UP000016930"/>
    </source>
</evidence>
<feature type="region of interest" description="Disordered" evidence="1">
    <location>
        <begin position="73"/>
        <end position="108"/>
    </location>
</feature>
<accession>M2RFI5</accession>
<evidence type="ECO:0000256" key="1">
    <source>
        <dbReference type="SAM" id="MobiDB-lite"/>
    </source>
</evidence>
<protein>
    <submittedName>
        <fullName evidence="2">Uncharacterized protein</fullName>
    </submittedName>
</protein>
<evidence type="ECO:0000313" key="2">
    <source>
        <dbReference type="EMBL" id="EMD37222.1"/>
    </source>
</evidence>
<gene>
    <name evidence="2" type="ORF">CERSUDRAFT_95477</name>
</gene>
<dbReference type="Proteomes" id="UP000016930">
    <property type="component" value="Unassembled WGS sequence"/>
</dbReference>
<reference evidence="2 3" key="1">
    <citation type="journal article" date="2012" name="Proc. Natl. Acad. Sci. U.S.A.">
        <title>Comparative genomics of Ceriporiopsis subvermispora and Phanerochaete chrysosporium provide insight into selective ligninolysis.</title>
        <authorList>
            <person name="Fernandez-Fueyo E."/>
            <person name="Ruiz-Duenas F.J."/>
            <person name="Ferreira P."/>
            <person name="Floudas D."/>
            <person name="Hibbett D.S."/>
            <person name="Canessa P."/>
            <person name="Larrondo L.F."/>
            <person name="James T.Y."/>
            <person name="Seelenfreund D."/>
            <person name="Lobos S."/>
            <person name="Polanco R."/>
            <person name="Tello M."/>
            <person name="Honda Y."/>
            <person name="Watanabe T."/>
            <person name="Watanabe T."/>
            <person name="Ryu J.S."/>
            <person name="Kubicek C.P."/>
            <person name="Schmoll M."/>
            <person name="Gaskell J."/>
            <person name="Hammel K.E."/>
            <person name="St John F.J."/>
            <person name="Vanden Wymelenberg A."/>
            <person name="Sabat G."/>
            <person name="Splinter BonDurant S."/>
            <person name="Syed K."/>
            <person name="Yadav J.S."/>
            <person name="Doddapaneni H."/>
            <person name="Subramanian V."/>
            <person name="Lavin J.L."/>
            <person name="Oguiza J.A."/>
            <person name="Perez G."/>
            <person name="Pisabarro A.G."/>
            <person name="Ramirez L."/>
            <person name="Santoyo F."/>
            <person name="Master E."/>
            <person name="Coutinho P.M."/>
            <person name="Henrissat B."/>
            <person name="Lombard V."/>
            <person name="Magnuson J.K."/>
            <person name="Kuees U."/>
            <person name="Hori C."/>
            <person name="Igarashi K."/>
            <person name="Samejima M."/>
            <person name="Held B.W."/>
            <person name="Barry K.W."/>
            <person name="LaButti K.M."/>
            <person name="Lapidus A."/>
            <person name="Lindquist E.A."/>
            <person name="Lucas S.M."/>
            <person name="Riley R."/>
            <person name="Salamov A.A."/>
            <person name="Hoffmeister D."/>
            <person name="Schwenk D."/>
            <person name="Hadar Y."/>
            <person name="Yarden O."/>
            <person name="de Vries R.P."/>
            <person name="Wiebenga A."/>
            <person name="Stenlid J."/>
            <person name="Eastwood D."/>
            <person name="Grigoriev I.V."/>
            <person name="Berka R.M."/>
            <person name="Blanchette R.A."/>
            <person name="Kersten P."/>
            <person name="Martinez A.T."/>
            <person name="Vicuna R."/>
            <person name="Cullen D."/>
        </authorList>
    </citation>
    <scope>NUCLEOTIDE SEQUENCE [LARGE SCALE GENOMIC DNA]</scope>
    <source>
        <strain evidence="2 3">B</strain>
    </source>
</reference>
<dbReference type="EMBL" id="KB445797">
    <property type="protein sequence ID" value="EMD37222.1"/>
    <property type="molecule type" value="Genomic_DNA"/>
</dbReference>
<organism evidence="2 3">
    <name type="scientific">Ceriporiopsis subvermispora (strain B)</name>
    <name type="common">White-rot fungus</name>
    <name type="synonym">Gelatoporia subvermispora</name>
    <dbReference type="NCBI Taxonomy" id="914234"/>
    <lineage>
        <taxon>Eukaryota</taxon>
        <taxon>Fungi</taxon>
        <taxon>Dikarya</taxon>
        <taxon>Basidiomycota</taxon>
        <taxon>Agaricomycotina</taxon>
        <taxon>Agaricomycetes</taxon>
        <taxon>Polyporales</taxon>
        <taxon>Gelatoporiaceae</taxon>
        <taxon>Gelatoporia</taxon>
    </lineage>
</organism>
<name>M2RFI5_CERS8</name>
<sequence>MSSSEFNSRVWKLQRLYVTGKGNALAEEISDISENDATFQIVMANARPGTHSIHFLRVALERSAMAKRDLMRMNASQKHPHRARDPEPYPDRPPGMPSHVIPTRPLAS</sequence>
<keyword evidence="3" id="KW-1185">Reference proteome</keyword>
<dbReference type="AlphaFoldDB" id="M2RFI5"/>
<dbReference type="HOGENOM" id="CLU_2196642_0_0_1"/>